<dbReference type="InterPro" id="IPR005121">
    <property type="entry name" value="Fdx_antiC-bd"/>
</dbReference>
<evidence type="ECO:0000256" key="3">
    <source>
        <dbReference type="ARBA" id="ARBA00011209"/>
    </source>
</evidence>
<dbReference type="InterPro" id="IPR005147">
    <property type="entry name" value="tRNA_synthase_B5-dom"/>
</dbReference>
<dbReference type="PROSITE" id="PS51483">
    <property type="entry name" value="B5"/>
    <property type="match status" value="1"/>
</dbReference>
<protein>
    <recommendedName>
        <fullName evidence="15">Phenylalanine--tRNA ligase beta subunit</fullName>
        <ecNumber evidence="15">6.1.1.20</ecNumber>
    </recommendedName>
    <alternativeName>
        <fullName evidence="15">Phenylalanyl-tRNA synthetase beta subunit</fullName>
        <shortName evidence="15">PheRS</shortName>
    </alternativeName>
</protein>
<feature type="binding site" evidence="15">
    <location>
        <position position="472"/>
    </location>
    <ligand>
        <name>Mg(2+)</name>
        <dbReference type="ChEBI" id="CHEBI:18420"/>
        <note>shared with alpha subunit</note>
    </ligand>
</feature>
<dbReference type="InterPro" id="IPR020825">
    <property type="entry name" value="Phe-tRNA_synthase-like_B3/B4"/>
</dbReference>
<dbReference type="CDD" id="cd00769">
    <property type="entry name" value="PheRS_beta_core"/>
    <property type="match status" value="1"/>
</dbReference>
<name>A0ABS9VB85_9BACT</name>
<accession>A0ABS9VB85</accession>
<comment type="similarity">
    <text evidence="2 15">Belongs to the phenylalanyl-tRNA synthetase beta subunit family. Type 1 subfamily.</text>
</comment>
<gene>
    <name evidence="15 20" type="primary">pheT</name>
    <name evidence="20" type="ORF">MM213_09350</name>
</gene>
<dbReference type="Pfam" id="PF17759">
    <property type="entry name" value="tRNA_synthFbeta"/>
    <property type="match status" value="1"/>
</dbReference>
<comment type="caution">
    <text evidence="20">The sequence shown here is derived from an EMBL/GenBank/DDBJ whole genome shotgun (WGS) entry which is preliminary data.</text>
</comment>
<dbReference type="InterPro" id="IPR045864">
    <property type="entry name" value="aa-tRNA-synth_II/BPL/LPL"/>
</dbReference>
<dbReference type="InterPro" id="IPR012340">
    <property type="entry name" value="NA-bd_OB-fold"/>
</dbReference>
<dbReference type="NCBIfam" id="NF045760">
    <property type="entry name" value="YtpR"/>
    <property type="match status" value="1"/>
</dbReference>
<keyword evidence="10 15" id="KW-0460">Magnesium</keyword>
<keyword evidence="13 15" id="KW-0030">Aminoacyl-tRNA synthetase</keyword>
<dbReference type="InterPro" id="IPR045060">
    <property type="entry name" value="Phe-tRNA-ligase_IIc_bsu"/>
</dbReference>
<evidence type="ECO:0000256" key="5">
    <source>
        <dbReference type="ARBA" id="ARBA00022555"/>
    </source>
</evidence>
<dbReference type="PROSITE" id="PS51447">
    <property type="entry name" value="FDX_ACB"/>
    <property type="match status" value="1"/>
</dbReference>
<evidence type="ECO:0000256" key="9">
    <source>
        <dbReference type="ARBA" id="ARBA00022840"/>
    </source>
</evidence>
<dbReference type="Gene3D" id="3.30.930.10">
    <property type="entry name" value="Bira Bifunctional Protein, Domain 2"/>
    <property type="match status" value="1"/>
</dbReference>
<keyword evidence="11 16" id="KW-0694">RNA-binding</keyword>
<evidence type="ECO:0000256" key="1">
    <source>
        <dbReference type="ARBA" id="ARBA00004496"/>
    </source>
</evidence>
<dbReference type="PANTHER" id="PTHR10947:SF0">
    <property type="entry name" value="PHENYLALANINE--TRNA LIGASE BETA SUBUNIT"/>
    <property type="match status" value="1"/>
</dbReference>
<evidence type="ECO:0000259" key="19">
    <source>
        <dbReference type="PROSITE" id="PS51483"/>
    </source>
</evidence>
<dbReference type="Pfam" id="PF03484">
    <property type="entry name" value="B5"/>
    <property type="match status" value="1"/>
</dbReference>
<feature type="binding site" evidence="15">
    <location>
        <position position="471"/>
    </location>
    <ligand>
        <name>Mg(2+)</name>
        <dbReference type="ChEBI" id="CHEBI:18420"/>
        <note>shared with alpha subunit</note>
    </ligand>
</feature>
<dbReference type="Pfam" id="PF03147">
    <property type="entry name" value="FDX-ACB"/>
    <property type="match status" value="1"/>
</dbReference>
<evidence type="ECO:0000259" key="17">
    <source>
        <dbReference type="PROSITE" id="PS50886"/>
    </source>
</evidence>
<evidence type="ECO:0000256" key="16">
    <source>
        <dbReference type="PROSITE-ProRule" id="PRU00209"/>
    </source>
</evidence>
<dbReference type="SMART" id="SM00896">
    <property type="entry name" value="FDX-ACB"/>
    <property type="match status" value="1"/>
</dbReference>
<dbReference type="SUPFAM" id="SSF50249">
    <property type="entry name" value="Nucleic acid-binding proteins"/>
    <property type="match status" value="1"/>
</dbReference>
<dbReference type="EC" id="6.1.1.20" evidence="15"/>
<dbReference type="GO" id="GO:0004826">
    <property type="term" value="F:phenylalanine-tRNA ligase activity"/>
    <property type="evidence" value="ECO:0007669"/>
    <property type="project" value="UniProtKB-EC"/>
</dbReference>
<sequence length="803" mass="88600">MKISINRLKDFIVLDQSSEEIASLLTGSGLEVEGVELFESIKGGLEGVVIGEVLTCERHPNADKLSITTVDIGSEIVPIVCGAPNVAAGQKVVVATEGCTLYPGTGEPFQIKKAKIRGEVSQGMICAEDEIGLGESHAGIMVLDTDLPNGTSASEYFKVEKGDVLEIGLTPNRADAASHLGVARDLKALLNREVCLPSVEDFKVDNTSLTIPVSIENPNDCPRYAGLTISDLKVGPSPAWLQNYLKALDLEPINNIVDITNFILHDLGQPLHAFDADYISGGKINVKKLDKGTPFVTLDDKERKLSGEELMICDAEKGLCIAGVFGGKGSGVSDQTTKIFLESAYFSPDIIRKGSQFHGLKTDASFRFERGTDPNMPIYALKRAALLIKELAGGEISSEILDLYPNPIADFEIAVLYKHIDRLIGKHIPKETVKSILNGLDIQVVNESEEGFTAIVKPYRVDVTREADVIEEVLRIYGFENVALSENLNADFLAEHPSKDLNKLQYRLSEVLSGLGYFEIITNSLTKPIYVEKSAYLQSENNVVILNKLSEDLGVMRQSLLFTGLEVLSHNINRRQKDLKLFEFGSVYFKEGESYREEKRLSIFLTGEKTAESWLEPSKEVQFPDLYAVVELILEKLNIDNTTVEIVHESPFDYALQINLGAKVLGTVGLLDGSITRLAEVKQSVLFAELNWDLLAKKSKGLKKYGEISKFPEVRRDLSLVIDKKITFDEIKKVALKAGGKLLQKIGVFDVYQGDKIDASKKAYALSFYLQDTENTLTDKVIDKTMSRLIQGFENEVGAFIRK</sequence>
<dbReference type="NCBIfam" id="TIGR00472">
    <property type="entry name" value="pheT_bact"/>
    <property type="match status" value="1"/>
</dbReference>
<evidence type="ECO:0000256" key="11">
    <source>
        <dbReference type="ARBA" id="ARBA00022884"/>
    </source>
</evidence>
<dbReference type="PROSITE" id="PS50886">
    <property type="entry name" value="TRBD"/>
    <property type="match status" value="1"/>
</dbReference>
<dbReference type="InterPro" id="IPR004532">
    <property type="entry name" value="Phe-tRNA-ligase_IIc_bsu_bact"/>
</dbReference>
<keyword evidence="4 15" id="KW-0963">Cytoplasm</keyword>
<dbReference type="SUPFAM" id="SSF55681">
    <property type="entry name" value="Class II aaRS and biotin synthetases"/>
    <property type="match status" value="1"/>
</dbReference>
<evidence type="ECO:0000256" key="7">
    <source>
        <dbReference type="ARBA" id="ARBA00022723"/>
    </source>
</evidence>
<evidence type="ECO:0000256" key="13">
    <source>
        <dbReference type="ARBA" id="ARBA00023146"/>
    </source>
</evidence>
<dbReference type="Proteomes" id="UP001165430">
    <property type="component" value="Unassembled WGS sequence"/>
</dbReference>
<comment type="catalytic activity">
    <reaction evidence="14 15">
        <text>tRNA(Phe) + L-phenylalanine + ATP = L-phenylalanyl-tRNA(Phe) + AMP + diphosphate + H(+)</text>
        <dbReference type="Rhea" id="RHEA:19413"/>
        <dbReference type="Rhea" id="RHEA-COMP:9668"/>
        <dbReference type="Rhea" id="RHEA-COMP:9699"/>
        <dbReference type="ChEBI" id="CHEBI:15378"/>
        <dbReference type="ChEBI" id="CHEBI:30616"/>
        <dbReference type="ChEBI" id="CHEBI:33019"/>
        <dbReference type="ChEBI" id="CHEBI:58095"/>
        <dbReference type="ChEBI" id="CHEBI:78442"/>
        <dbReference type="ChEBI" id="CHEBI:78531"/>
        <dbReference type="ChEBI" id="CHEBI:456215"/>
        <dbReference type="EC" id="6.1.1.20"/>
    </reaction>
</comment>
<dbReference type="SUPFAM" id="SSF56037">
    <property type="entry name" value="PheT/TilS domain"/>
    <property type="match status" value="1"/>
</dbReference>
<keyword evidence="6 15" id="KW-0436">Ligase</keyword>
<dbReference type="Gene3D" id="3.30.56.10">
    <property type="match status" value="2"/>
</dbReference>
<dbReference type="SMART" id="SM00873">
    <property type="entry name" value="B3_4"/>
    <property type="match status" value="1"/>
</dbReference>
<feature type="binding site" evidence="15">
    <location>
        <position position="468"/>
    </location>
    <ligand>
        <name>Mg(2+)</name>
        <dbReference type="ChEBI" id="CHEBI:18420"/>
        <note>shared with alpha subunit</note>
    </ligand>
</feature>
<evidence type="ECO:0000313" key="21">
    <source>
        <dbReference type="Proteomes" id="UP001165430"/>
    </source>
</evidence>
<dbReference type="Gene3D" id="3.50.40.10">
    <property type="entry name" value="Phenylalanyl-trna Synthetase, Chain B, domain 3"/>
    <property type="match status" value="1"/>
</dbReference>
<evidence type="ECO:0000256" key="15">
    <source>
        <dbReference type="HAMAP-Rule" id="MF_00283"/>
    </source>
</evidence>
<proteinExistence type="inferred from homology"/>
<organism evidence="20 21">
    <name type="scientific">Belliella alkalica</name>
    <dbReference type="NCBI Taxonomy" id="1730871"/>
    <lineage>
        <taxon>Bacteria</taxon>
        <taxon>Pseudomonadati</taxon>
        <taxon>Bacteroidota</taxon>
        <taxon>Cytophagia</taxon>
        <taxon>Cytophagales</taxon>
        <taxon>Cyclobacteriaceae</taxon>
        <taxon>Belliella</taxon>
    </lineage>
</organism>
<dbReference type="HAMAP" id="MF_00283">
    <property type="entry name" value="Phe_tRNA_synth_beta1"/>
    <property type="match status" value="1"/>
</dbReference>
<reference evidence="20" key="1">
    <citation type="submission" date="2022-03" db="EMBL/GenBank/DDBJ databases">
        <title>De novo assembled genomes of Belliella spp. (Cyclobacteriaceae) strains.</title>
        <authorList>
            <person name="Szabo A."/>
            <person name="Korponai K."/>
            <person name="Felfoldi T."/>
        </authorList>
    </citation>
    <scope>NUCLEOTIDE SEQUENCE</scope>
    <source>
        <strain evidence="20">DSM 111903</strain>
    </source>
</reference>
<dbReference type="InterPro" id="IPR005146">
    <property type="entry name" value="B3/B4_tRNA-bd"/>
</dbReference>
<feature type="binding site" evidence="15">
    <location>
        <position position="462"/>
    </location>
    <ligand>
        <name>Mg(2+)</name>
        <dbReference type="ChEBI" id="CHEBI:18420"/>
        <note>shared with alpha subunit</note>
    </ligand>
</feature>
<dbReference type="InterPro" id="IPR002547">
    <property type="entry name" value="tRNA-bd_dom"/>
</dbReference>
<evidence type="ECO:0000313" key="20">
    <source>
        <dbReference type="EMBL" id="MCH7413690.1"/>
    </source>
</evidence>
<keyword evidence="5 16" id="KW-0820">tRNA-binding</keyword>
<evidence type="ECO:0000256" key="10">
    <source>
        <dbReference type="ARBA" id="ARBA00022842"/>
    </source>
</evidence>
<keyword evidence="12 15" id="KW-0648">Protein biosynthesis</keyword>
<dbReference type="Pfam" id="PF01588">
    <property type="entry name" value="tRNA_bind"/>
    <property type="match status" value="1"/>
</dbReference>
<comment type="cofactor">
    <cofactor evidence="15">
        <name>Mg(2+)</name>
        <dbReference type="ChEBI" id="CHEBI:18420"/>
    </cofactor>
    <text evidence="15">Binds 2 magnesium ions per tetramer.</text>
</comment>
<dbReference type="EMBL" id="JAKZGO010000006">
    <property type="protein sequence ID" value="MCH7413690.1"/>
    <property type="molecule type" value="Genomic_DNA"/>
</dbReference>
<dbReference type="PANTHER" id="PTHR10947">
    <property type="entry name" value="PHENYLALANYL-TRNA SYNTHETASE BETA CHAIN AND LEUCINE-RICH REPEAT-CONTAINING PROTEIN 47"/>
    <property type="match status" value="1"/>
</dbReference>
<evidence type="ECO:0000256" key="4">
    <source>
        <dbReference type="ARBA" id="ARBA00022490"/>
    </source>
</evidence>
<dbReference type="InterPro" id="IPR041616">
    <property type="entry name" value="PheRS_beta_core"/>
</dbReference>
<evidence type="ECO:0000256" key="6">
    <source>
        <dbReference type="ARBA" id="ARBA00022598"/>
    </source>
</evidence>
<evidence type="ECO:0000256" key="12">
    <source>
        <dbReference type="ARBA" id="ARBA00022917"/>
    </source>
</evidence>
<keyword evidence="21" id="KW-1185">Reference proteome</keyword>
<dbReference type="InterPro" id="IPR033714">
    <property type="entry name" value="tRNA_bind_bactPheRS"/>
</dbReference>
<dbReference type="Gene3D" id="2.40.50.140">
    <property type="entry name" value="Nucleic acid-binding proteins"/>
    <property type="match status" value="1"/>
</dbReference>
<dbReference type="SUPFAM" id="SSF54991">
    <property type="entry name" value="Anticodon-binding domain of PheRS"/>
    <property type="match status" value="1"/>
</dbReference>
<feature type="domain" description="TRNA-binding" evidence="17">
    <location>
        <begin position="42"/>
        <end position="154"/>
    </location>
</feature>
<keyword evidence="9 15" id="KW-0067">ATP-binding</keyword>
<evidence type="ECO:0000256" key="8">
    <source>
        <dbReference type="ARBA" id="ARBA00022741"/>
    </source>
</evidence>
<dbReference type="Pfam" id="PF03483">
    <property type="entry name" value="B3_4"/>
    <property type="match status" value="1"/>
</dbReference>
<dbReference type="SMART" id="SM00874">
    <property type="entry name" value="B5"/>
    <property type="match status" value="1"/>
</dbReference>
<keyword evidence="7 15" id="KW-0479">Metal-binding</keyword>
<evidence type="ECO:0000256" key="14">
    <source>
        <dbReference type="ARBA" id="ARBA00049255"/>
    </source>
</evidence>
<evidence type="ECO:0000256" key="2">
    <source>
        <dbReference type="ARBA" id="ARBA00008653"/>
    </source>
</evidence>
<dbReference type="InterPro" id="IPR009061">
    <property type="entry name" value="DNA-bd_dom_put_sf"/>
</dbReference>
<comment type="subcellular location">
    <subcellularLocation>
        <location evidence="1 15">Cytoplasm</location>
    </subcellularLocation>
</comment>
<feature type="domain" description="FDX-ACB" evidence="18">
    <location>
        <begin position="709"/>
        <end position="802"/>
    </location>
</feature>
<dbReference type="InterPro" id="IPR036690">
    <property type="entry name" value="Fdx_antiC-bd_sf"/>
</dbReference>
<feature type="domain" description="B5" evidence="19">
    <location>
        <begin position="408"/>
        <end position="484"/>
    </location>
</feature>
<dbReference type="RefSeq" id="WP_241411649.1">
    <property type="nucleotide sequence ID" value="NZ_JAKZGO010000006.1"/>
</dbReference>
<dbReference type="SUPFAM" id="SSF46955">
    <property type="entry name" value="Putative DNA-binding domain"/>
    <property type="match status" value="1"/>
</dbReference>
<comment type="subunit">
    <text evidence="3 15">Tetramer of two alpha and two beta subunits.</text>
</comment>
<dbReference type="CDD" id="cd02796">
    <property type="entry name" value="tRNA_bind_bactPheRS"/>
    <property type="match status" value="1"/>
</dbReference>
<evidence type="ECO:0000259" key="18">
    <source>
        <dbReference type="PROSITE" id="PS51447"/>
    </source>
</evidence>
<dbReference type="Gene3D" id="3.30.70.380">
    <property type="entry name" value="Ferrodoxin-fold anticodon-binding domain"/>
    <property type="match status" value="1"/>
</dbReference>
<keyword evidence="8 15" id="KW-0547">Nucleotide-binding</keyword>